<organism evidence="1 2">
    <name type="scientific">Paraburkholderia antibiotica</name>
    <dbReference type="NCBI Taxonomy" id="2728839"/>
    <lineage>
        <taxon>Bacteria</taxon>
        <taxon>Pseudomonadati</taxon>
        <taxon>Pseudomonadota</taxon>
        <taxon>Betaproteobacteria</taxon>
        <taxon>Burkholderiales</taxon>
        <taxon>Burkholderiaceae</taxon>
        <taxon>Paraburkholderia</taxon>
    </lineage>
</organism>
<protein>
    <submittedName>
        <fullName evidence="1">Uncharacterized protein</fullName>
    </submittedName>
</protein>
<evidence type="ECO:0000313" key="2">
    <source>
        <dbReference type="Proteomes" id="UP000583127"/>
    </source>
</evidence>
<reference evidence="1 2" key="1">
    <citation type="submission" date="2020-04" db="EMBL/GenBank/DDBJ databases">
        <title>Paraburkholderia sp. G-4-1-8 isolated from soil.</title>
        <authorList>
            <person name="Dahal R.H."/>
        </authorList>
    </citation>
    <scope>NUCLEOTIDE SEQUENCE [LARGE SCALE GENOMIC DNA]</scope>
    <source>
        <strain evidence="1 2">G-4-1-8</strain>
    </source>
</reference>
<name>A0A7X9X1S9_9BURK</name>
<dbReference type="RefSeq" id="WP_169496077.1">
    <property type="nucleotide sequence ID" value="NZ_JABBFZ010000001.1"/>
</dbReference>
<accession>A0A7X9X1S9</accession>
<dbReference type="Proteomes" id="UP000583127">
    <property type="component" value="Unassembled WGS sequence"/>
</dbReference>
<dbReference type="AlphaFoldDB" id="A0A7X9X1S9"/>
<evidence type="ECO:0000313" key="1">
    <source>
        <dbReference type="EMBL" id="NML29806.1"/>
    </source>
</evidence>
<gene>
    <name evidence="1" type="ORF">HHL14_03030</name>
</gene>
<sequence length="216" mass="24531">MSALQTYTGDELSYSWDESQKPKAAGLFDVRPPGVPFNAKPIYDADLDCIIGYQQEVAGVSRIYGLDGHVSVSEKPLESPLFDPLDVLFMVGGFWRAGLRGLTEWGIKGIGSQIGRATLYGLRARYYALVQRPVRFSAKALEHMMDPDRFVPLHILRLAVKYGSRIPDPRNRPGLYMYEIAMSRLGAYQVGKKYVLEVLVNEKDYIIYHFKYDVRK</sequence>
<comment type="caution">
    <text evidence="1">The sequence shown here is derived from an EMBL/GenBank/DDBJ whole genome shotgun (WGS) entry which is preliminary data.</text>
</comment>
<proteinExistence type="predicted"/>
<dbReference type="EMBL" id="JABBFZ010000001">
    <property type="protein sequence ID" value="NML29806.1"/>
    <property type="molecule type" value="Genomic_DNA"/>
</dbReference>
<keyword evidence="2" id="KW-1185">Reference proteome</keyword>